<dbReference type="OrthoDB" id="6380564at2759"/>
<gene>
    <name evidence="1" type="ORF">OFUS_LOCUS26763</name>
</gene>
<accession>A0A8J1UUS6</accession>
<protein>
    <submittedName>
        <fullName evidence="1">Uncharacterized protein</fullName>
    </submittedName>
</protein>
<dbReference type="InterPro" id="IPR005331">
    <property type="entry name" value="Sulfotransferase"/>
</dbReference>
<dbReference type="Pfam" id="PF03567">
    <property type="entry name" value="Sulfotransfer_2"/>
    <property type="match status" value="1"/>
</dbReference>
<dbReference type="GO" id="GO:0008146">
    <property type="term" value="F:sulfotransferase activity"/>
    <property type="evidence" value="ECO:0007669"/>
    <property type="project" value="InterPro"/>
</dbReference>
<name>A0A8J1UUS6_OWEFU</name>
<proteinExistence type="predicted"/>
<comment type="caution">
    <text evidence="1">The sequence shown here is derived from an EMBL/GenBank/DDBJ whole genome shotgun (WGS) entry which is preliminary data.</text>
</comment>
<dbReference type="GO" id="GO:0016020">
    <property type="term" value="C:membrane"/>
    <property type="evidence" value="ECO:0007669"/>
    <property type="project" value="InterPro"/>
</dbReference>
<feature type="non-terminal residue" evidence="1">
    <location>
        <position position="159"/>
    </location>
</feature>
<sequence length="159" mass="18238">MVRNTSSIPHVYRIAAAIILLGIGFYEGLILSHNYGLIHLVTPSNEDSSSQQKMELLGLSTSDILASRQEELRRMCHKFENISKTEFTTKSFITGKKIPYLYCNVPKVGSSTFKRLLYSLENNISNLYKYPATNIHILMKRRDVKNNQSIIRPTRLNKM</sequence>
<evidence type="ECO:0000313" key="2">
    <source>
        <dbReference type="Proteomes" id="UP000749559"/>
    </source>
</evidence>
<dbReference type="EMBL" id="CAIIXF020000281">
    <property type="protein sequence ID" value="CAH1803145.1"/>
    <property type="molecule type" value="Genomic_DNA"/>
</dbReference>
<evidence type="ECO:0000313" key="1">
    <source>
        <dbReference type="EMBL" id="CAH1803145.1"/>
    </source>
</evidence>
<dbReference type="Proteomes" id="UP000749559">
    <property type="component" value="Unassembled WGS sequence"/>
</dbReference>
<keyword evidence="2" id="KW-1185">Reference proteome</keyword>
<dbReference type="AlphaFoldDB" id="A0A8J1UUS6"/>
<organism evidence="1 2">
    <name type="scientific">Owenia fusiformis</name>
    <name type="common">Polychaete worm</name>
    <dbReference type="NCBI Taxonomy" id="6347"/>
    <lineage>
        <taxon>Eukaryota</taxon>
        <taxon>Metazoa</taxon>
        <taxon>Spiralia</taxon>
        <taxon>Lophotrochozoa</taxon>
        <taxon>Annelida</taxon>
        <taxon>Polychaeta</taxon>
        <taxon>Sedentaria</taxon>
        <taxon>Canalipalpata</taxon>
        <taxon>Sabellida</taxon>
        <taxon>Oweniida</taxon>
        <taxon>Oweniidae</taxon>
        <taxon>Owenia</taxon>
    </lineage>
</organism>
<reference evidence="1" key="1">
    <citation type="submission" date="2022-03" db="EMBL/GenBank/DDBJ databases">
        <authorList>
            <person name="Martin C."/>
        </authorList>
    </citation>
    <scope>NUCLEOTIDE SEQUENCE</scope>
</reference>